<feature type="transmembrane region" description="Helical" evidence="2">
    <location>
        <begin position="433"/>
        <end position="451"/>
    </location>
</feature>
<dbReference type="Gene3D" id="1.10.3210.10">
    <property type="entry name" value="Hypothetical protein af1432"/>
    <property type="match status" value="1"/>
</dbReference>
<dbReference type="InterPro" id="IPR052722">
    <property type="entry name" value="PgpH_phosphodiesterase"/>
</dbReference>
<dbReference type="InterPro" id="IPR003607">
    <property type="entry name" value="HD/PDEase_dom"/>
</dbReference>
<dbReference type="PANTHER" id="PTHR36442">
    <property type="entry name" value="CYCLIC-DI-AMP PHOSPHODIESTERASE PGPH"/>
    <property type="match status" value="1"/>
</dbReference>
<evidence type="ECO:0000256" key="2">
    <source>
        <dbReference type="SAM" id="Phobius"/>
    </source>
</evidence>
<feature type="region of interest" description="Disordered" evidence="1">
    <location>
        <begin position="729"/>
        <end position="780"/>
    </location>
</feature>
<feature type="transmembrane region" description="Helical" evidence="2">
    <location>
        <begin position="24"/>
        <end position="42"/>
    </location>
</feature>
<keyword evidence="2" id="KW-1133">Transmembrane helix</keyword>
<dbReference type="PROSITE" id="PS51831">
    <property type="entry name" value="HD"/>
    <property type="match status" value="1"/>
</dbReference>
<evidence type="ECO:0000256" key="1">
    <source>
        <dbReference type="SAM" id="MobiDB-lite"/>
    </source>
</evidence>
<dbReference type="Proteomes" id="UP000777784">
    <property type="component" value="Unassembled WGS sequence"/>
</dbReference>
<dbReference type="CDD" id="cd00077">
    <property type="entry name" value="HDc"/>
    <property type="match status" value="1"/>
</dbReference>
<evidence type="ECO:0000313" key="4">
    <source>
        <dbReference type="EMBL" id="MBU2689706.1"/>
    </source>
</evidence>
<reference evidence="4" key="1">
    <citation type="submission" date="2021-05" db="EMBL/GenBank/DDBJ databases">
        <title>Energy efficiency and biological interactions define the core microbiome of deep oligotrophic groundwater.</title>
        <authorList>
            <person name="Mehrshad M."/>
            <person name="Lopez-Fernandez M."/>
            <person name="Bell E."/>
            <person name="Bernier-Latmani R."/>
            <person name="Bertilsson S."/>
            <person name="Dopson M."/>
        </authorList>
    </citation>
    <scope>NUCLEOTIDE SEQUENCE</scope>
    <source>
        <strain evidence="4">Modern_marine.mb.64</strain>
    </source>
</reference>
<feature type="transmembrane region" description="Helical" evidence="2">
    <location>
        <begin position="307"/>
        <end position="327"/>
    </location>
</feature>
<gene>
    <name evidence="4" type="ORF">KJ970_02185</name>
</gene>
<dbReference type="InterPro" id="IPR006674">
    <property type="entry name" value="HD_domain"/>
</dbReference>
<dbReference type="EMBL" id="JAHJDP010000012">
    <property type="protein sequence ID" value="MBU2689706.1"/>
    <property type="molecule type" value="Genomic_DNA"/>
</dbReference>
<feature type="transmembrane region" description="Helical" evidence="2">
    <location>
        <begin position="339"/>
        <end position="360"/>
    </location>
</feature>
<keyword evidence="2" id="KW-0472">Membrane</keyword>
<name>A0A948RSC2_UNCEI</name>
<dbReference type="NCBIfam" id="TIGR00277">
    <property type="entry name" value="HDIG"/>
    <property type="match status" value="1"/>
</dbReference>
<keyword evidence="2" id="KW-0812">Transmembrane</keyword>
<dbReference type="Pfam" id="PF01966">
    <property type="entry name" value="HD"/>
    <property type="match status" value="1"/>
</dbReference>
<dbReference type="InterPro" id="IPR006675">
    <property type="entry name" value="HDIG_dom"/>
</dbReference>
<dbReference type="AlphaFoldDB" id="A0A948RSC2"/>
<proteinExistence type="predicted"/>
<dbReference type="InterPro" id="IPR011624">
    <property type="entry name" value="Metal-dep_PHydrolase_7TM_extra"/>
</dbReference>
<feature type="transmembrane region" description="Helical" evidence="2">
    <location>
        <begin position="463"/>
        <end position="484"/>
    </location>
</feature>
<comment type="caution">
    <text evidence="4">The sequence shown here is derived from an EMBL/GenBank/DDBJ whole genome shotgun (WGS) entry which is preliminary data.</text>
</comment>
<dbReference type="InterPro" id="IPR011621">
    <property type="entry name" value="Metal-dep_PHydrolase_7TM_intra"/>
</dbReference>
<dbReference type="SUPFAM" id="SSF109604">
    <property type="entry name" value="HD-domain/PDEase-like"/>
    <property type="match status" value="1"/>
</dbReference>
<feature type="domain" description="HD" evidence="3">
    <location>
        <begin position="517"/>
        <end position="660"/>
    </location>
</feature>
<feature type="compositionally biased region" description="Basic and acidic residues" evidence="1">
    <location>
        <begin position="729"/>
        <end position="739"/>
    </location>
</feature>
<dbReference type="SMART" id="SM00471">
    <property type="entry name" value="HDc"/>
    <property type="match status" value="1"/>
</dbReference>
<sequence>MTEPVSRRNRIWRRMNASFDGHPLLYRLGLLFLLLLCGMTLFPREGAYRPTPYRPGTIQPRAVIAAFDFPINKEPEVLLSEQNEAANRIPPILILEDSVRVTFDESFQSFARVVSDLRQGRYREDRPLSGDDPASRLSQRVVLSLLGSTTGPSLLQEARKRLDHYFAEGIVDSITEAYIQGYSRVSLRGENGEWVGPPTRFFGPRRIRNEILGATDIPAGMDRSILTEIVLAYSEPNALFDEESTRGRRLLARESIPTSIGMVLKGEKIIGAHERITTEHLRKLESYEYWKQQRMGHPMFGERLRAWLGRCLLLILLLMGLGLYLSVYQSDVFRARREITVVAALFGIFLILSGIILNVLNWPALLSPLSAAAVIIALVFEPRLGLTVACFLVAAVGLSADLGLGYLIIAAAGVSAAVLSVRSLRERKEFYRFVLYVSAAHLLALVATNFSQSSPWEGLISEGIWAIANPLISVALALFTIPLIEALSGRCTDMTLLELQDLNRPLMKRLMLEAPGTYHHSLMVGALAEAAVHAIGANPLLARIIAYYHDIGKLSKPDYFIENLSAGQKNPHDRLAPTMSRLILETHVREGVQLARSEKLPGVVQKGIREHHGKTMMRYFFHKAQKRQADVSDEEYRYPGPRPSFPESAIILLADEVDAASRSLEDPTPSRIRGLVQRIIHERAQEGELDDSRLSLYDLARIRESFVPILAALFHGRIAYPGLAPVRTERVGGEGEKSPELSPPLNEMPESQHSGESPDLPDPMTPGGAPEKTQEGIGDS</sequence>
<protein>
    <submittedName>
        <fullName evidence="4">HDIG domain-containing protein</fullName>
    </submittedName>
</protein>
<feature type="transmembrane region" description="Helical" evidence="2">
    <location>
        <begin position="404"/>
        <end position="421"/>
    </location>
</feature>
<accession>A0A948RSC2</accession>
<dbReference type="Pfam" id="PF07697">
    <property type="entry name" value="7TMR-HDED"/>
    <property type="match status" value="1"/>
</dbReference>
<dbReference type="Pfam" id="PF07698">
    <property type="entry name" value="7TM-7TMR_HD"/>
    <property type="match status" value="1"/>
</dbReference>
<evidence type="ECO:0000259" key="3">
    <source>
        <dbReference type="PROSITE" id="PS51831"/>
    </source>
</evidence>
<dbReference type="PANTHER" id="PTHR36442:SF1">
    <property type="entry name" value="CYCLIC-DI-AMP PHOSPHODIESTERASE PGPH"/>
    <property type="match status" value="1"/>
</dbReference>
<evidence type="ECO:0000313" key="5">
    <source>
        <dbReference type="Proteomes" id="UP000777784"/>
    </source>
</evidence>
<organism evidence="4 5">
    <name type="scientific">Eiseniibacteriota bacterium</name>
    <dbReference type="NCBI Taxonomy" id="2212470"/>
    <lineage>
        <taxon>Bacteria</taxon>
        <taxon>Candidatus Eiseniibacteriota</taxon>
    </lineage>
</organism>